<organism evidence="1">
    <name type="scientific">Siphoviridae sp. ctqPo10</name>
    <dbReference type="NCBI Taxonomy" id="2827948"/>
    <lineage>
        <taxon>Viruses</taxon>
        <taxon>Duplodnaviria</taxon>
        <taxon>Heunggongvirae</taxon>
        <taxon>Uroviricota</taxon>
        <taxon>Caudoviricetes</taxon>
    </lineage>
</organism>
<proteinExistence type="predicted"/>
<protein>
    <submittedName>
        <fullName evidence="1">Uncharacterized protein</fullName>
    </submittedName>
</protein>
<name>A0A8S5SW56_9CAUD</name>
<sequence>MKDTVNEVKKNLSELDYLLGENNVEDIKKRIGDLIVDRIASDLRAYDYYLFYPEDYTETINSAFEKIEKKITKMYSDALLETATESVTRFKDIALSHINETQGLQLRSCHKCEHCNFNRCKFYEDYYWKAHDGICAEEGFINFKEKVD</sequence>
<accession>A0A8S5SW56</accession>
<dbReference type="EMBL" id="BK032682">
    <property type="protein sequence ID" value="DAF54770.1"/>
    <property type="molecule type" value="Genomic_DNA"/>
</dbReference>
<reference evidence="1" key="1">
    <citation type="journal article" date="2021" name="Proc. Natl. Acad. Sci. U.S.A.">
        <title>A Catalog of Tens of Thousands of Viruses from Human Metagenomes Reveals Hidden Associations with Chronic Diseases.</title>
        <authorList>
            <person name="Tisza M.J."/>
            <person name="Buck C.B."/>
        </authorList>
    </citation>
    <scope>NUCLEOTIDE SEQUENCE</scope>
    <source>
        <strain evidence="1">CtqPo10</strain>
    </source>
</reference>
<evidence type="ECO:0000313" key="1">
    <source>
        <dbReference type="EMBL" id="DAF54770.1"/>
    </source>
</evidence>